<evidence type="ECO:0000313" key="2">
    <source>
        <dbReference type="EMBL" id="PKU87342.1"/>
    </source>
</evidence>
<sequence>MEIEIEMVISCGTVVFLMLPLVQQRPGEADLSSQACCKKGCNEQVVFTVACLDCVVCVPYLPTAASSHYHISFFTIQD</sequence>
<reference evidence="2 3" key="2">
    <citation type="journal article" date="2017" name="Nature">
        <title>The Apostasia genome and the evolution of orchids.</title>
        <authorList>
            <person name="Zhang G.Q."/>
            <person name="Liu K.W."/>
            <person name="Li Z."/>
            <person name="Lohaus R."/>
            <person name="Hsiao Y.Y."/>
            <person name="Niu S.C."/>
            <person name="Wang J.Y."/>
            <person name="Lin Y.C."/>
            <person name="Xu Q."/>
            <person name="Chen L.J."/>
            <person name="Yoshida K."/>
            <person name="Fujiwara S."/>
            <person name="Wang Z.W."/>
            <person name="Zhang Y.Q."/>
            <person name="Mitsuda N."/>
            <person name="Wang M."/>
            <person name="Liu G.H."/>
            <person name="Pecoraro L."/>
            <person name="Huang H.X."/>
            <person name="Xiao X.J."/>
            <person name="Lin M."/>
            <person name="Wu X.Y."/>
            <person name="Wu W.L."/>
            <person name="Chen Y.Y."/>
            <person name="Chang S.B."/>
            <person name="Sakamoto S."/>
            <person name="Ohme-Takagi M."/>
            <person name="Yagi M."/>
            <person name="Zeng S.J."/>
            <person name="Shen C.Y."/>
            <person name="Yeh C.M."/>
            <person name="Luo Y.B."/>
            <person name="Tsai W.C."/>
            <person name="Van de Peer Y."/>
            <person name="Liu Z.J."/>
        </authorList>
    </citation>
    <scope>NUCLEOTIDE SEQUENCE [LARGE SCALE GENOMIC DNA]</scope>
    <source>
        <tissue evidence="2">The whole plant</tissue>
    </source>
</reference>
<keyword evidence="3" id="KW-1185">Reference proteome</keyword>
<reference evidence="2 3" key="1">
    <citation type="journal article" date="2016" name="Sci. Rep.">
        <title>The Dendrobium catenatum Lindl. genome sequence provides insights into polysaccharide synthase, floral development and adaptive evolution.</title>
        <authorList>
            <person name="Zhang G.Q."/>
            <person name="Xu Q."/>
            <person name="Bian C."/>
            <person name="Tsai W.C."/>
            <person name="Yeh C.M."/>
            <person name="Liu K.W."/>
            <person name="Yoshida K."/>
            <person name="Zhang L.S."/>
            <person name="Chang S.B."/>
            <person name="Chen F."/>
            <person name="Shi Y."/>
            <person name="Su Y.Y."/>
            <person name="Zhang Y.Q."/>
            <person name="Chen L.J."/>
            <person name="Yin Y."/>
            <person name="Lin M."/>
            <person name="Huang H."/>
            <person name="Deng H."/>
            <person name="Wang Z.W."/>
            <person name="Zhu S.L."/>
            <person name="Zhao X."/>
            <person name="Deng C."/>
            <person name="Niu S.C."/>
            <person name="Huang J."/>
            <person name="Wang M."/>
            <person name="Liu G.H."/>
            <person name="Yang H.J."/>
            <person name="Xiao X.J."/>
            <person name="Hsiao Y.Y."/>
            <person name="Wu W.L."/>
            <person name="Chen Y.Y."/>
            <person name="Mitsuda N."/>
            <person name="Ohme-Takagi M."/>
            <person name="Luo Y.B."/>
            <person name="Van de Peer Y."/>
            <person name="Liu Z.J."/>
        </authorList>
    </citation>
    <scope>NUCLEOTIDE SEQUENCE [LARGE SCALE GENOMIC DNA]</scope>
    <source>
        <tissue evidence="2">The whole plant</tissue>
    </source>
</reference>
<feature type="signal peptide" evidence="1">
    <location>
        <begin position="1"/>
        <end position="24"/>
    </location>
</feature>
<protein>
    <submittedName>
        <fullName evidence="2">Uncharacterized protein</fullName>
    </submittedName>
</protein>
<organism evidence="2 3">
    <name type="scientific">Dendrobium catenatum</name>
    <dbReference type="NCBI Taxonomy" id="906689"/>
    <lineage>
        <taxon>Eukaryota</taxon>
        <taxon>Viridiplantae</taxon>
        <taxon>Streptophyta</taxon>
        <taxon>Embryophyta</taxon>
        <taxon>Tracheophyta</taxon>
        <taxon>Spermatophyta</taxon>
        <taxon>Magnoliopsida</taxon>
        <taxon>Liliopsida</taxon>
        <taxon>Asparagales</taxon>
        <taxon>Orchidaceae</taxon>
        <taxon>Epidendroideae</taxon>
        <taxon>Malaxideae</taxon>
        <taxon>Dendrobiinae</taxon>
        <taxon>Dendrobium</taxon>
    </lineage>
</organism>
<evidence type="ECO:0000313" key="3">
    <source>
        <dbReference type="Proteomes" id="UP000233837"/>
    </source>
</evidence>
<proteinExistence type="predicted"/>
<name>A0A2I0XHF2_9ASPA</name>
<dbReference type="EMBL" id="KZ501876">
    <property type="protein sequence ID" value="PKU87342.1"/>
    <property type="molecule type" value="Genomic_DNA"/>
</dbReference>
<dbReference type="AlphaFoldDB" id="A0A2I0XHF2"/>
<dbReference type="Proteomes" id="UP000233837">
    <property type="component" value="Unassembled WGS sequence"/>
</dbReference>
<feature type="chain" id="PRO_5014157137" evidence="1">
    <location>
        <begin position="25"/>
        <end position="78"/>
    </location>
</feature>
<keyword evidence="1" id="KW-0732">Signal</keyword>
<accession>A0A2I0XHF2</accession>
<evidence type="ECO:0000256" key="1">
    <source>
        <dbReference type="SAM" id="SignalP"/>
    </source>
</evidence>
<gene>
    <name evidence="2" type="ORF">MA16_Dca021290</name>
</gene>